<dbReference type="RefSeq" id="WP_012709127.1">
    <property type="nucleotide sequence ID" value="NC_012587.1"/>
</dbReference>
<gene>
    <name evidence="5" type="primary">paaN</name>
    <name evidence="5" type="ordered locus">NGR_c26130</name>
</gene>
<sequence length="685" mass="72789">MNAMADRPRRLESYVGGVWTRGAKEGVALLDAATGAPVALVDSTGIDFAAARAYGRDKAGPALRRMSFHERAAMLKALAQALMERKDEFYALSTATGATRTDSWIDIEGGIGTLFSYASKGRRELPNTRVLVDGDVETLSSDGTFSARHILTPLEGVAIHINAFNFPCWGMLEKLAPTLLAGMPAIVKPASQTAYLTELMVRRIVETGLLPEGAVQLVCGSIGDLLDHVDSQDVVTLTGSAVTGRKLKTHPAIVENSVRFTMEADSLNAAVLGHDAGPGTEEFELFVKEVAREMTAKAGQKCTAIRRVIAPRAHCDALIAALGERLGKVALGNPADESVKMGPLASLGQREEVRARLRDLAADAEIVVGDPSSALVVSGDPEAGAFLNPVLLYCDRPAAAGAVHDVEAFGPVSTVMPYDTADEAIELVKRGKGSLVTSVFTNDARIAEELVLGIAPFHGRVMIGNRRSAKSSTGHGSPLPGLVHGGPGRAGGGEELGGMRGVKHYMQRTAVQGAPSLLSAVTGRWVEGAEARVDGEHPFRKSLAELRIGDQLVTATRTVTLEDIEHFASFTGDTFYAHMDEEAARANPFFDGRVAHGYLIVSFAAGLFVDPAPGPVLANYGVDNLRLLTPVYPGDTLQVRLTCKEINPRINAEHGEVRWDCRVTNQTGATVAGYDVLTMVAKTRG</sequence>
<feature type="domain" description="Aldehyde dehydrogenase" evidence="3">
    <location>
        <begin position="19"/>
        <end position="507"/>
    </location>
</feature>
<dbReference type="Pfam" id="PF01575">
    <property type="entry name" value="MaoC_dehydratas"/>
    <property type="match status" value="1"/>
</dbReference>
<dbReference type="KEGG" id="rhi:NGR_c26130"/>
<evidence type="ECO:0000256" key="2">
    <source>
        <dbReference type="SAM" id="MobiDB-lite"/>
    </source>
</evidence>
<dbReference type="Proteomes" id="UP000001054">
    <property type="component" value="Chromosome"/>
</dbReference>
<keyword evidence="1" id="KW-0560">Oxidoreductase</keyword>
<dbReference type="PANTHER" id="PTHR43111">
    <property type="entry name" value="ALDEHYDE DEHYDROGENASE B-RELATED"/>
    <property type="match status" value="1"/>
</dbReference>
<dbReference type="CDD" id="cd03452">
    <property type="entry name" value="MaoC_C"/>
    <property type="match status" value="1"/>
</dbReference>
<dbReference type="SUPFAM" id="SSF54637">
    <property type="entry name" value="Thioesterase/thiol ester dehydrase-isomerase"/>
    <property type="match status" value="1"/>
</dbReference>
<dbReference type="HOGENOM" id="CLU_025047_0_0_5"/>
<dbReference type="NCBIfam" id="NF008868">
    <property type="entry name" value="PRK11903.1"/>
    <property type="match status" value="1"/>
</dbReference>
<protein>
    <submittedName>
        <fullName evidence="5">Phenylacetic acid degradation protein PaaN</fullName>
    </submittedName>
</protein>
<evidence type="ECO:0000313" key="6">
    <source>
        <dbReference type="Proteomes" id="UP000001054"/>
    </source>
</evidence>
<feature type="compositionally biased region" description="Gly residues" evidence="2">
    <location>
        <begin position="483"/>
        <end position="497"/>
    </location>
</feature>
<feature type="domain" description="MaoC-like" evidence="4">
    <location>
        <begin position="548"/>
        <end position="657"/>
    </location>
</feature>
<evidence type="ECO:0000259" key="4">
    <source>
        <dbReference type="Pfam" id="PF01575"/>
    </source>
</evidence>
<feature type="region of interest" description="Disordered" evidence="2">
    <location>
        <begin position="467"/>
        <end position="497"/>
    </location>
</feature>
<dbReference type="Gene3D" id="3.10.129.10">
    <property type="entry name" value="Hotdog Thioesterase"/>
    <property type="match status" value="1"/>
</dbReference>
<dbReference type="Gene3D" id="3.40.605.10">
    <property type="entry name" value="Aldehyde Dehydrogenase, Chain A, domain 1"/>
    <property type="match status" value="1"/>
</dbReference>
<dbReference type="eggNOG" id="COG2030">
    <property type="taxonomic scope" value="Bacteria"/>
</dbReference>
<dbReference type="OrthoDB" id="9759612at2"/>
<dbReference type="STRING" id="394.NGR_c26130"/>
<keyword evidence="6" id="KW-1185">Reference proteome</keyword>
<dbReference type="NCBIfam" id="TIGR02278">
    <property type="entry name" value="PaaN-DH"/>
    <property type="match status" value="1"/>
</dbReference>
<dbReference type="Gene3D" id="3.40.309.10">
    <property type="entry name" value="Aldehyde Dehydrogenase, Chain A, domain 2"/>
    <property type="match status" value="1"/>
</dbReference>
<evidence type="ECO:0000313" key="5">
    <source>
        <dbReference type="EMBL" id="ACP26370.1"/>
    </source>
</evidence>
<accession>C3MH84</accession>
<dbReference type="InterPro" id="IPR015590">
    <property type="entry name" value="Aldehyde_DH_dom"/>
</dbReference>
<dbReference type="PATRIC" id="fig|394.7.peg.5436"/>
<dbReference type="EMBL" id="CP001389">
    <property type="protein sequence ID" value="ACP26370.1"/>
    <property type="molecule type" value="Genomic_DNA"/>
</dbReference>
<dbReference type="PANTHER" id="PTHR43111:SF1">
    <property type="entry name" value="ALDEHYDE DEHYDROGENASE B-RELATED"/>
    <property type="match status" value="1"/>
</dbReference>
<dbReference type="AlphaFoldDB" id="C3MH84"/>
<dbReference type="InterPro" id="IPR029069">
    <property type="entry name" value="HotDog_dom_sf"/>
</dbReference>
<dbReference type="InterPro" id="IPR016162">
    <property type="entry name" value="Ald_DH_N"/>
</dbReference>
<dbReference type="Pfam" id="PF00171">
    <property type="entry name" value="Aldedh"/>
    <property type="match status" value="1"/>
</dbReference>
<dbReference type="InterPro" id="IPR002539">
    <property type="entry name" value="MaoC-like_dom"/>
</dbReference>
<dbReference type="InterPro" id="IPR016161">
    <property type="entry name" value="Ald_DH/histidinol_DH"/>
</dbReference>
<reference evidence="5 6" key="1">
    <citation type="journal article" date="2009" name="Appl. Environ. Microbiol.">
        <title>Rhizobium sp. strain NGR234 possesses a remarkable number of secretion systems.</title>
        <authorList>
            <person name="Schmeisser C."/>
            <person name="Liesegang H."/>
            <person name="Krysciak D."/>
            <person name="Bakkou N."/>
            <person name="Le Quere A."/>
            <person name="Wollherr A."/>
            <person name="Heinemeyer I."/>
            <person name="Morgenstern B."/>
            <person name="Pommerening-Roeser A."/>
            <person name="Flores M."/>
            <person name="Palacios R."/>
            <person name="Brenner S."/>
            <person name="Gottschalk G."/>
            <person name="Schmitz R.A."/>
            <person name="Broughton W.J."/>
            <person name="Perret X."/>
            <person name="Strittmatter A.W."/>
            <person name="Streit W.R."/>
        </authorList>
    </citation>
    <scope>NUCLEOTIDE SEQUENCE [LARGE SCALE GENOMIC DNA]</scope>
    <source>
        <strain evidence="6">NBRC 101917 / NGR234</strain>
    </source>
</reference>
<organism evidence="5 6">
    <name type="scientific">Sinorhizobium fredii (strain NBRC 101917 / NGR234)</name>
    <dbReference type="NCBI Taxonomy" id="394"/>
    <lineage>
        <taxon>Bacteria</taxon>
        <taxon>Pseudomonadati</taxon>
        <taxon>Pseudomonadota</taxon>
        <taxon>Alphaproteobacteria</taxon>
        <taxon>Hyphomicrobiales</taxon>
        <taxon>Rhizobiaceae</taxon>
        <taxon>Sinorhizobium/Ensifer group</taxon>
        <taxon>Sinorhizobium</taxon>
    </lineage>
</organism>
<dbReference type="eggNOG" id="COG1012">
    <property type="taxonomic scope" value="Bacteria"/>
</dbReference>
<proteinExistence type="predicted"/>
<dbReference type="CDD" id="cd07128">
    <property type="entry name" value="ALDH_MaoC-N"/>
    <property type="match status" value="1"/>
</dbReference>
<dbReference type="SUPFAM" id="SSF53720">
    <property type="entry name" value="ALDH-like"/>
    <property type="match status" value="1"/>
</dbReference>
<name>C3MH84_SINFN</name>
<evidence type="ECO:0000259" key="3">
    <source>
        <dbReference type="Pfam" id="PF00171"/>
    </source>
</evidence>
<dbReference type="InterPro" id="IPR011966">
    <property type="entry name" value="PaaN-DH"/>
</dbReference>
<dbReference type="GO" id="GO:0016620">
    <property type="term" value="F:oxidoreductase activity, acting on the aldehyde or oxo group of donors, NAD or NADP as acceptor"/>
    <property type="evidence" value="ECO:0007669"/>
    <property type="project" value="InterPro"/>
</dbReference>
<evidence type="ECO:0000256" key="1">
    <source>
        <dbReference type="ARBA" id="ARBA00023002"/>
    </source>
</evidence>
<dbReference type="InterPro" id="IPR016163">
    <property type="entry name" value="Ald_DH_C"/>
</dbReference>